<comment type="caution">
    <text evidence="10">The sequence shown here is derived from an EMBL/GenBank/DDBJ whole genome shotgun (WGS) entry which is preliminary data.</text>
</comment>
<dbReference type="Pfam" id="PF00046">
    <property type="entry name" value="Homeodomain"/>
    <property type="match status" value="1"/>
</dbReference>
<evidence type="ECO:0000313" key="11">
    <source>
        <dbReference type="Proteomes" id="UP000298663"/>
    </source>
</evidence>
<feature type="compositionally biased region" description="Low complexity" evidence="8">
    <location>
        <begin position="52"/>
        <end position="65"/>
    </location>
</feature>
<dbReference type="InterPro" id="IPR020479">
    <property type="entry name" value="HD_metazoa"/>
</dbReference>
<dbReference type="EMBL" id="CM016762">
    <property type="protein sequence ID" value="TMS36143.1"/>
    <property type="molecule type" value="Genomic_DNA"/>
</dbReference>
<dbReference type="InterPro" id="IPR009057">
    <property type="entry name" value="Homeodomain-like_sf"/>
</dbReference>
<dbReference type="GO" id="GO:0000978">
    <property type="term" value="F:RNA polymerase II cis-regulatory region sequence-specific DNA binding"/>
    <property type="evidence" value="ECO:0007669"/>
    <property type="project" value="TreeGrafter"/>
</dbReference>
<feature type="compositionally biased region" description="Low complexity" evidence="8">
    <location>
        <begin position="23"/>
        <end position="35"/>
    </location>
</feature>
<feature type="region of interest" description="Disordered" evidence="8">
    <location>
        <begin position="92"/>
        <end position="120"/>
    </location>
</feature>
<evidence type="ECO:0000256" key="1">
    <source>
        <dbReference type="ARBA" id="ARBA00004123"/>
    </source>
</evidence>
<evidence type="ECO:0000256" key="2">
    <source>
        <dbReference type="ARBA" id="ARBA00022473"/>
    </source>
</evidence>
<sequence length="202" mass="22609">MVLAMKKPLAFGISAILSEGKQSASSSSLLPSTPSEAHVAAVDSRESPSTCPSDQLSQPPLSSLSAMVTNPWKGPSNYEGMCLGDRLASTIEDQSRREKRPGHPYKNRAPAKQKKPRTSFSKKQVALLETRFLDQKYLASTERAHLASQLNMSDAQVKTWFQNRRTKWRRQEAEEREFEDKAAARMLSTYGQCFFARPDITL</sequence>
<dbReference type="FunFam" id="1.10.10.60:FF:000040">
    <property type="entry name" value="T-cell leukemia homeobox protein 3"/>
    <property type="match status" value="1"/>
</dbReference>
<feature type="compositionally biased region" description="Basic residues" evidence="8">
    <location>
        <begin position="97"/>
        <end position="117"/>
    </location>
</feature>
<evidence type="ECO:0000256" key="3">
    <source>
        <dbReference type="ARBA" id="ARBA00023125"/>
    </source>
</evidence>
<proteinExistence type="predicted"/>
<keyword evidence="4 6" id="KW-0371">Homeobox</keyword>
<dbReference type="EMBL" id="AZBU02000001">
    <property type="protein sequence ID" value="TMS36143.1"/>
    <property type="molecule type" value="Genomic_DNA"/>
</dbReference>
<dbReference type="PRINTS" id="PR00024">
    <property type="entry name" value="HOMEOBOX"/>
</dbReference>
<evidence type="ECO:0000256" key="7">
    <source>
        <dbReference type="RuleBase" id="RU000682"/>
    </source>
</evidence>
<dbReference type="OrthoDB" id="6159439at2759"/>
<dbReference type="PROSITE" id="PS00027">
    <property type="entry name" value="HOMEOBOX_1"/>
    <property type="match status" value="1"/>
</dbReference>
<dbReference type="PANTHER" id="PTHR45921">
    <property type="entry name" value="IP01054P"/>
    <property type="match status" value="1"/>
</dbReference>
<evidence type="ECO:0000256" key="4">
    <source>
        <dbReference type="ARBA" id="ARBA00023155"/>
    </source>
</evidence>
<dbReference type="AlphaFoldDB" id="A0A4V6I7R8"/>
<name>A0A4V6I7R8_STECR</name>
<keyword evidence="5 6" id="KW-0539">Nucleus</keyword>
<dbReference type="STRING" id="34508.A0A4V6I7R8"/>
<dbReference type="InterPro" id="IPR017970">
    <property type="entry name" value="Homeobox_CS"/>
</dbReference>
<dbReference type="Proteomes" id="UP000298663">
    <property type="component" value="Chromosome X"/>
</dbReference>
<dbReference type="GO" id="GO:0000981">
    <property type="term" value="F:DNA-binding transcription factor activity, RNA polymerase II-specific"/>
    <property type="evidence" value="ECO:0007669"/>
    <property type="project" value="InterPro"/>
</dbReference>
<feature type="region of interest" description="Disordered" evidence="8">
    <location>
        <begin position="22"/>
        <end position="68"/>
    </location>
</feature>
<keyword evidence="11" id="KW-1185">Reference proteome</keyword>
<accession>A0A4V6I7R8</accession>
<comment type="subcellular location">
    <subcellularLocation>
        <location evidence="1 6 7">Nucleus</location>
    </subcellularLocation>
</comment>
<dbReference type="Gene3D" id="1.10.10.60">
    <property type="entry name" value="Homeodomain-like"/>
    <property type="match status" value="1"/>
</dbReference>
<gene>
    <name evidence="10" type="ORF">L596_003387</name>
</gene>
<evidence type="ECO:0000256" key="8">
    <source>
        <dbReference type="SAM" id="MobiDB-lite"/>
    </source>
</evidence>
<feature type="domain" description="Homeobox" evidence="9">
    <location>
        <begin position="111"/>
        <end position="171"/>
    </location>
</feature>
<dbReference type="GO" id="GO:0005634">
    <property type="term" value="C:nucleus"/>
    <property type="evidence" value="ECO:0007669"/>
    <property type="project" value="UniProtKB-SubCell"/>
</dbReference>
<evidence type="ECO:0000259" key="9">
    <source>
        <dbReference type="PROSITE" id="PS50071"/>
    </source>
</evidence>
<dbReference type="SUPFAM" id="SSF46689">
    <property type="entry name" value="Homeodomain-like"/>
    <property type="match status" value="1"/>
</dbReference>
<keyword evidence="2" id="KW-0217">Developmental protein</keyword>
<dbReference type="PANTHER" id="PTHR45921:SF6">
    <property type="entry name" value="C15"/>
    <property type="match status" value="1"/>
</dbReference>
<dbReference type="SMART" id="SM00389">
    <property type="entry name" value="HOX"/>
    <property type="match status" value="1"/>
</dbReference>
<evidence type="ECO:0000256" key="5">
    <source>
        <dbReference type="ARBA" id="ARBA00023242"/>
    </source>
</evidence>
<evidence type="ECO:0000256" key="6">
    <source>
        <dbReference type="PROSITE-ProRule" id="PRU00108"/>
    </source>
</evidence>
<dbReference type="InterPro" id="IPR042247">
    <property type="entry name" value="TLX1/2/3"/>
</dbReference>
<dbReference type="CDD" id="cd00086">
    <property type="entry name" value="homeodomain"/>
    <property type="match status" value="1"/>
</dbReference>
<dbReference type="PROSITE" id="PS50071">
    <property type="entry name" value="HOMEOBOX_2"/>
    <property type="match status" value="1"/>
</dbReference>
<organism evidence="10 11">
    <name type="scientific">Steinernema carpocapsae</name>
    <name type="common">Entomopathogenic nematode</name>
    <dbReference type="NCBI Taxonomy" id="34508"/>
    <lineage>
        <taxon>Eukaryota</taxon>
        <taxon>Metazoa</taxon>
        <taxon>Ecdysozoa</taxon>
        <taxon>Nematoda</taxon>
        <taxon>Chromadorea</taxon>
        <taxon>Rhabditida</taxon>
        <taxon>Tylenchina</taxon>
        <taxon>Panagrolaimomorpha</taxon>
        <taxon>Strongyloidoidea</taxon>
        <taxon>Steinernematidae</taxon>
        <taxon>Steinernema</taxon>
    </lineage>
</organism>
<dbReference type="GO" id="GO:0048513">
    <property type="term" value="P:animal organ development"/>
    <property type="evidence" value="ECO:0007669"/>
    <property type="project" value="TreeGrafter"/>
</dbReference>
<evidence type="ECO:0000313" key="10">
    <source>
        <dbReference type="EMBL" id="TMS36143.1"/>
    </source>
</evidence>
<protein>
    <recommendedName>
        <fullName evidence="9">Homeobox domain-containing protein</fullName>
    </recommendedName>
</protein>
<reference evidence="10 11" key="2">
    <citation type="journal article" date="2019" name="G3 (Bethesda)">
        <title>Hybrid Assembly of the Genome of the Entomopathogenic Nematode Steinernema carpocapsae Identifies the X-Chromosome.</title>
        <authorList>
            <person name="Serra L."/>
            <person name="Macchietto M."/>
            <person name="Macias-Munoz A."/>
            <person name="McGill C.J."/>
            <person name="Rodriguez I.M."/>
            <person name="Rodriguez B."/>
            <person name="Murad R."/>
            <person name="Mortazavi A."/>
        </authorList>
    </citation>
    <scope>NUCLEOTIDE SEQUENCE [LARGE SCALE GENOMIC DNA]</scope>
    <source>
        <strain evidence="10 11">ALL</strain>
    </source>
</reference>
<feature type="DNA-binding region" description="Homeobox" evidence="6">
    <location>
        <begin position="113"/>
        <end position="172"/>
    </location>
</feature>
<reference evidence="10 11" key="1">
    <citation type="journal article" date="2015" name="Genome Biol.">
        <title>Comparative genomics of Steinernema reveals deeply conserved gene regulatory networks.</title>
        <authorList>
            <person name="Dillman A.R."/>
            <person name="Macchietto M."/>
            <person name="Porter C.F."/>
            <person name="Rogers A."/>
            <person name="Williams B."/>
            <person name="Antoshechkin I."/>
            <person name="Lee M.M."/>
            <person name="Goodwin Z."/>
            <person name="Lu X."/>
            <person name="Lewis E.E."/>
            <person name="Goodrich-Blair H."/>
            <person name="Stock S.P."/>
            <person name="Adams B.J."/>
            <person name="Sternberg P.W."/>
            <person name="Mortazavi A."/>
        </authorList>
    </citation>
    <scope>NUCLEOTIDE SEQUENCE [LARGE SCALE GENOMIC DNA]</scope>
    <source>
        <strain evidence="10 11">ALL</strain>
    </source>
</reference>
<keyword evidence="3 6" id="KW-0238">DNA-binding</keyword>
<dbReference type="InterPro" id="IPR001356">
    <property type="entry name" value="HD"/>
</dbReference>